<dbReference type="GO" id="GO:0006508">
    <property type="term" value="P:proteolysis"/>
    <property type="evidence" value="ECO:0007669"/>
    <property type="project" value="UniProtKB-KW"/>
</dbReference>
<protein>
    <recommendedName>
        <fullName evidence="16">AAA+ ATPase domain-containing protein</fullName>
    </recommendedName>
</protein>
<evidence type="ECO:0000256" key="3">
    <source>
        <dbReference type="ARBA" id="ARBA00004173"/>
    </source>
</evidence>
<proteinExistence type="inferred from homology"/>
<dbReference type="HAMAP" id="MF_01458">
    <property type="entry name" value="FtsH"/>
    <property type="match status" value="1"/>
</dbReference>
<evidence type="ECO:0000313" key="18">
    <source>
        <dbReference type="Proteomes" id="UP000324897"/>
    </source>
</evidence>
<feature type="region of interest" description="Disordered" evidence="15">
    <location>
        <begin position="1"/>
        <end position="35"/>
    </location>
</feature>
<evidence type="ECO:0000313" key="17">
    <source>
        <dbReference type="EMBL" id="TVU01952.1"/>
    </source>
</evidence>
<dbReference type="Proteomes" id="UP000324897">
    <property type="component" value="Unassembled WGS sequence"/>
</dbReference>
<dbReference type="InterPro" id="IPR041569">
    <property type="entry name" value="AAA_lid_3"/>
</dbReference>
<keyword evidence="18" id="KW-1185">Reference proteome</keyword>
<keyword evidence="11" id="KW-0067">ATP-binding</keyword>
<comment type="cofactor">
    <cofactor evidence="1">
        <name>Zn(2+)</name>
        <dbReference type="ChEBI" id="CHEBI:29105"/>
    </cofactor>
</comment>
<feature type="non-terminal residue" evidence="17">
    <location>
        <position position="1"/>
    </location>
</feature>
<comment type="subcellular location">
    <subcellularLocation>
        <location evidence="3">Mitochondrion</location>
    </subcellularLocation>
</comment>
<dbReference type="InterPro" id="IPR003960">
    <property type="entry name" value="ATPase_AAA_CS"/>
</dbReference>
<dbReference type="InterPro" id="IPR027417">
    <property type="entry name" value="P-loop_NTPase"/>
</dbReference>
<evidence type="ECO:0000256" key="11">
    <source>
        <dbReference type="ARBA" id="ARBA00022840"/>
    </source>
</evidence>
<evidence type="ECO:0000256" key="15">
    <source>
        <dbReference type="SAM" id="MobiDB-lite"/>
    </source>
</evidence>
<dbReference type="Gene3D" id="3.40.50.300">
    <property type="entry name" value="P-loop containing nucleotide triphosphate hydrolases"/>
    <property type="match status" value="1"/>
</dbReference>
<dbReference type="Pfam" id="PF00004">
    <property type="entry name" value="AAA"/>
    <property type="match status" value="1"/>
</dbReference>
<comment type="similarity">
    <text evidence="5">In the N-terminal section; belongs to the AAA ATPase family.</text>
</comment>
<evidence type="ECO:0000256" key="4">
    <source>
        <dbReference type="ARBA" id="ARBA00010044"/>
    </source>
</evidence>
<dbReference type="InterPro" id="IPR005936">
    <property type="entry name" value="FtsH"/>
</dbReference>
<dbReference type="Pfam" id="PF01434">
    <property type="entry name" value="Peptidase_M41"/>
    <property type="match status" value="1"/>
</dbReference>
<dbReference type="PANTHER" id="PTHR23076:SF103">
    <property type="entry name" value="ATP-DEPENDENT ZINC METALLOPROTEASE FTSH 4 MITOCHONDRIAL"/>
    <property type="match status" value="1"/>
</dbReference>
<evidence type="ECO:0000256" key="6">
    <source>
        <dbReference type="ARBA" id="ARBA00022670"/>
    </source>
</evidence>
<dbReference type="GO" id="GO:0016020">
    <property type="term" value="C:membrane"/>
    <property type="evidence" value="ECO:0007669"/>
    <property type="project" value="InterPro"/>
</dbReference>
<dbReference type="GO" id="GO:0046872">
    <property type="term" value="F:metal ion binding"/>
    <property type="evidence" value="ECO:0007669"/>
    <property type="project" value="UniProtKB-KW"/>
</dbReference>
<evidence type="ECO:0000256" key="12">
    <source>
        <dbReference type="ARBA" id="ARBA00022946"/>
    </source>
</evidence>
<dbReference type="NCBIfam" id="TIGR01241">
    <property type="entry name" value="FtsH_fam"/>
    <property type="match status" value="1"/>
</dbReference>
<keyword evidence="8" id="KW-0547">Nucleotide-binding</keyword>
<dbReference type="GO" id="GO:0016887">
    <property type="term" value="F:ATP hydrolysis activity"/>
    <property type="evidence" value="ECO:0007669"/>
    <property type="project" value="InterPro"/>
</dbReference>
<dbReference type="AlphaFoldDB" id="A0A5J9SSE2"/>
<evidence type="ECO:0000256" key="5">
    <source>
        <dbReference type="ARBA" id="ARBA00010550"/>
    </source>
</evidence>
<keyword evidence="10" id="KW-0862">Zinc</keyword>
<dbReference type="PANTHER" id="PTHR23076">
    <property type="entry name" value="METALLOPROTEASE M41 FTSH"/>
    <property type="match status" value="1"/>
</dbReference>
<dbReference type="InterPro" id="IPR003959">
    <property type="entry name" value="ATPase_AAA_core"/>
</dbReference>
<evidence type="ECO:0000256" key="1">
    <source>
        <dbReference type="ARBA" id="ARBA00001947"/>
    </source>
</evidence>
<comment type="function">
    <text evidence="2">Probable ATP-dependent zinc metallopeptidase.</text>
</comment>
<keyword evidence="14" id="KW-0496">Mitochondrion</keyword>
<evidence type="ECO:0000256" key="8">
    <source>
        <dbReference type="ARBA" id="ARBA00022741"/>
    </source>
</evidence>
<dbReference type="CDD" id="cd19501">
    <property type="entry name" value="RecA-like_FtsH"/>
    <property type="match status" value="1"/>
</dbReference>
<evidence type="ECO:0000256" key="13">
    <source>
        <dbReference type="ARBA" id="ARBA00023049"/>
    </source>
</evidence>
<dbReference type="GO" id="GO:0004176">
    <property type="term" value="F:ATP-dependent peptidase activity"/>
    <property type="evidence" value="ECO:0007669"/>
    <property type="project" value="InterPro"/>
</dbReference>
<dbReference type="FunFam" id="1.20.58.760:FF:000002">
    <property type="entry name" value="ATP-dependent zinc metalloprotease FtsH"/>
    <property type="match status" value="1"/>
</dbReference>
<dbReference type="SUPFAM" id="SSF140990">
    <property type="entry name" value="FtsH protease domain-like"/>
    <property type="match status" value="1"/>
</dbReference>
<dbReference type="InterPro" id="IPR037219">
    <property type="entry name" value="Peptidase_M41-like"/>
</dbReference>
<dbReference type="EMBL" id="RWGY01000366">
    <property type="protein sequence ID" value="TVU01952.1"/>
    <property type="molecule type" value="Genomic_DNA"/>
</dbReference>
<dbReference type="GO" id="GO:0009507">
    <property type="term" value="C:chloroplast"/>
    <property type="evidence" value="ECO:0007669"/>
    <property type="project" value="TreeGrafter"/>
</dbReference>
<evidence type="ECO:0000256" key="7">
    <source>
        <dbReference type="ARBA" id="ARBA00022723"/>
    </source>
</evidence>
<keyword evidence="12" id="KW-0809">Transit peptide</keyword>
<comment type="similarity">
    <text evidence="4">In the C-terminal section; belongs to the peptidase M41 family.</text>
</comment>
<sequence length="793" mass="86253">LVRSTRRRNHHRGHDWASGDVKPAHYPSQRPTPKRVLFLSSSSSRLGKRRNPPLSITGGLDCFRSSSSSPTRVFRRSRPRLMAWRLAISKAARHRSANVLYKGLTASFPSRAPTITSDTGAGSVLINLQERYRSSYVGSFARRIRDFDSPSEASLLKEIYRSEPERVIQIFESQPSLHSNTSALSEYIKALVSVDRLDESPLLKTLQRGYTSSAMEEGSRIGIPALRSVGQLTKDGALGTSTAPIHMVTSETGQFKEQLWKTFRAIALTFLVISGIGALIEDRGITKGLGLHEEVQPSMDSTTKFSDVKGVDEAKAELEEIVHYLRDPKRFTRLGGKLPKGVLLVGPPGTGKTMLARAIAGEAGVPFFSCSGSEFEEMFVGVGARRVRDLFSAAKKRSPCIIFIDEIDAIGGSRNPKDQQYMKMTLNQLLVELDGFKKNDGIIVIAATNFPQSLDKALVRPGRFDRHIVVPNPDVEGRRQILDTHMSKVLKADDVDLMIIARGTPGFSGADLANLVNVAALKAAMDGAKAVTMRDLEYAKDRIMMGSERKSAVISDECRKMTAYHEGGHALVAIHTEGAHPVHKATIVPRGMSLGMVTQLPEKDQNSVSKKQMLARLDVCMGGRVAEELIFGENEVTSGASSDLSQATRLARAMVTKYGMSEKVGLVSYNYNDNGNTMSTETRGLIEQEVKEILEKAYNNAKTILTTHDKELHTLANALLEHETLSGAQIKKLLAHENKNNTKQKEIAKVSQETPPTSPQSAAAAAKAKGVASTAAAAQKAAANAKGVAGIGS</sequence>
<dbReference type="PROSITE" id="PS00674">
    <property type="entry name" value="AAA"/>
    <property type="match status" value="1"/>
</dbReference>
<dbReference type="SUPFAM" id="SSF52540">
    <property type="entry name" value="P-loop containing nucleoside triphosphate hydrolases"/>
    <property type="match status" value="1"/>
</dbReference>
<organism evidence="17 18">
    <name type="scientific">Eragrostis curvula</name>
    <name type="common">weeping love grass</name>
    <dbReference type="NCBI Taxonomy" id="38414"/>
    <lineage>
        <taxon>Eukaryota</taxon>
        <taxon>Viridiplantae</taxon>
        <taxon>Streptophyta</taxon>
        <taxon>Embryophyta</taxon>
        <taxon>Tracheophyta</taxon>
        <taxon>Spermatophyta</taxon>
        <taxon>Magnoliopsida</taxon>
        <taxon>Liliopsida</taxon>
        <taxon>Poales</taxon>
        <taxon>Poaceae</taxon>
        <taxon>PACMAD clade</taxon>
        <taxon>Chloridoideae</taxon>
        <taxon>Eragrostideae</taxon>
        <taxon>Eragrostidinae</taxon>
        <taxon>Eragrostis</taxon>
    </lineage>
</organism>
<dbReference type="GO" id="GO:0045037">
    <property type="term" value="P:protein import into chloroplast stroma"/>
    <property type="evidence" value="ECO:0007669"/>
    <property type="project" value="TreeGrafter"/>
</dbReference>
<dbReference type="GO" id="GO:0004222">
    <property type="term" value="F:metalloendopeptidase activity"/>
    <property type="evidence" value="ECO:0007669"/>
    <property type="project" value="InterPro"/>
</dbReference>
<dbReference type="OrthoDB" id="1413014at2759"/>
<keyword evidence="9" id="KW-0378">Hydrolase</keyword>
<dbReference type="Gene3D" id="1.10.8.60">
    <property type="match status" value="1"/>
</dbReference>
<evidence type="ECO:0000256" key="10">
    <source>
        <dbReference type="ARBA" id="ARBA00022833"/>
    </source>
</evidence>
<feature type="compositionally biased region" description="Basic residues" evidence="15">
    <location>
        <begin position="1"/>
        <end position="13"/>
    </location>
</feature>
<evidence type="ECO:0000256" key="9">
    <source>
        <dbReference type="ARBA" id="ARBA00022801"/>
    </source>
</evidence>
<name>A0A5J9SSE2_9POAL</name>
<dbReference type="GO" id="GO:0005739">
    <property type="term" value="C:mitochondrion"/>
    <property type="evidence" value="ECO:0007669"/>
    <property type="project" value="UniProtKB-SubCell"/>
</dbReference>
<feature type="domain" description="AAA+ ATPase" evidence="16">
    <location>
        <begin position="338"/>
        <end position="474"/>
    </location>
</feature>
<dbReference type="InterPro" id="IPR000642">
    <property type="entry name" value="Peptidase_M41"/>
</dbReference>
<evidence type="ECO:0000256" key="2">
    <source>
        <dbReference type="ARBA" id="ARBA00003497"/>
    </source>
</evidence>
<comment type="caution">
    <text evidence="17">The sequence shown here is derived from an EMBL/GenBank/DDBJ whole genome shotgun (WGS) entry which is preliminary data.</text>
</comment>
<keyword evidence="6" id="KW-0645">Protease</keyword>
<evidence type="ECO:0000259" key="16">
    <source>
        <dbReference type="SMART" id="SM00382"/>
    </source>
</evidence>
<evidence type="ECO:0000256" key="14">
    <source>
        <dbReference type="ARBA" id="ARBA00023128"/>
    </source>
</evidence>
<keyword evidence="13" id="KW-0482">Metalloprotease</keyword>
<dbReference type="Pfam" id="PF17862">
    <property type="entry name" value="AAA_lid_3"/>
    <property type="match status" value="1"/>
</dbReference>
<dbReference type="FunFam" id="3.40.50.300:FF:000175">
    <property type="entry name" value="ATP-dependent zinc metalloprotease FTSH 4"/>
    <property type="match status" value="1"/>
</dbReference>
<keyword evidence="7" id="KW-0479">Metal-binding</keyword>
<accession>A0A5J9SSE2</accession>
<dbReference type="InterPro" id="IPR003593">
    <property type="entry name" value="AAA+_ATPase"/>
</dbReference>
<dbReference type="Gene3D" id="1.20.58.760">
    <property type="entry name" value="Peptidase M41"/>
    <property type="match status" value="1"/>
</dbReference>
<dbReference type="GO" id="GO:0005524">
    <property type="term" value="F:ATP binding"/>
    <property type="evidence" value="ECO:0007669"/>
    <property type="project" value="UniProtKB-KW"/>
</dbReference>
<dbReference type="FunFam" id="1.10.8.60:FF:000001">
    <property type="entry name" value="ATP-dependent zinc metalloprotease FtsH"/>
    <property type="match status" value="1"/>
</dbReference>
<dbReference type="SMART" id="SM00382">
    <property type="entry name" value="AAA"/>
    <property type="match status" value="1"/>
</dbReference>
<gene>
    <name evidence="17" type="ORF">EJB05_52601</name>
</gene>
<reference evidence="17 18" key="1">
    <citation type="journal article" date="2019" name="Sci. Rep.">
        <title>A high-quality genome of Eragrostis curvula grass provides insights into Poaceae evolution and supports new strategies to enhance forage quality.</title>
        <authorList>
            <person name="Carballo J."/>
            <person name="Santos B.A.C.M."/>
            <person name="Zappacosta D."/>
            <person name="Garbus I."/>
            <person name="Selva J.P."/>
            <person name="Gallo C.A."/>
            <person name="Diaz A."/>
            <person name="Albertini E."/>
            <person name="Caccamo M."/>
            <person name="Echenique V."/>
        </authorList>
    </citation>
    <scope>NUCLEOTIDE SEQUENCE [LARGE SCALE GENOMIC DNA]</scope>
    <source>
        <strain evidence="18">cv. Victoria</strain>
        <tissue evidence="17">Leaf</tissue>
    </source>
</reference>